<organism evidence="1 2">
    <name type="scientific">Streptacidiphilus fuscans</name>
    <dbReference type="NCBI Taxonomy" id="2789292"/>
    <lineage>
        <taxon>Bacteria</taxon>
        <taxon>Bacillati</taxon>
        <taxon>Actinomycetota</taxon>
        <taxon>Actinomycetes</taxon>
        <taxon>Kitasatosporales</taxon>
        <taxon>Streptomycetaceae</taxon>
        <taxon>Streptacidiphilus</taxon>
    </lineage>
</organism>
<reference evidence="1" key="1">
    <citation type="submission" date="2020-11" db="EMBL/GenBank/DDBJ databases">
        <title>Isolation and identification of active actinomycetes.</title>
        <authorList>
            <person name="Yu B."/>
        </authorList>
    </citation>
    <scope>NUCLEOTIDE SEQUENCE</scope>
    <source>
        <strain evidence="1">NEAU-YB345</strain>
    </source>
</reference>
<dbReference type="EMBL" id="JADPRT010000007">
    <property type="protein sequence ID" value="MBF9069953.1"/>
    <property type="molecule type" value="Genomic_DNA"/>
</dbReference>
<dbReference type="Proteomes" id="UP000657385">
    <property type="component" value="Unassembled WGS sequence"/>
</dbReference>
<accession>A0A931B8W9</accession>
<dbReference type="AlphaFoldDB" id="A0A931B8W9"/>
<keyword evidence="2" id="KW-1185">Reference proteome</keyword>
<evidence type="ECO:0000313" key="2">
    <source>
        <dbReference type="Proteomes" id="UP000657385"/>
    </source>
</evidence>
<proteinExistence type="predicted"/>
<sequence length="259" mass="29589">MKVRPLLIRTLKPLVRPIGFVLIARRQFNLPRWTSRQVFVAQRAIVVAWLDSHFAALEHGAPWLHRVGSDVWDYCSGLVPSPFQGNLFEPRRFASLGCDRGVIAVYGFDGDLTERLNQLREALSAAGWERTVWRSRAWVPSDSGQAFSWRPTAALSYPPGPDGRLSSERLRRAPSLWVSWCSRGQATSLQQHAHRTRHSTRNRLVLESSATEPGELPDAALEKHDHALAVYLNFRYPDLDSPARRRREPRYLLPTRPVR</sequence>
<gene>
    <name evidence="1" type="ORF">I2501_18175</name>
</gene>
<comment type="caution">
    <text evidence="1">The sequence shown here is derived from an EMBL/GenBank/DDBJ whole genome shotgun (WGS) entry which is preliminary data.</text>
</comment>
<evidence type="ECO:0000313" key="1">
    <source>
        <dbReference type="EMBL" id="MBF9069953.1"/>
    </source>
</evidence>
<name>A0A931B8W9_9ACTN</name>
<dbReference type="RefSeq" id="WP_196195136.1">
    <property type="nucleotide sequence ID" value="NZ_JADPRT010000007.1"/>
</dbReference>
<protein>
    <submittedName>
        <fullName evidence="1">Uncharacterized protein</fullName>
    </submittedName>
</protein>